<protein>
    <submittedName>
        <fullName evidence="1">Acyl-CoA thioester hydrolase</fullName>
    </submittedName>
</protein>
<proteinExistence type="predicted"/>
<name>A0A1I7MMR4_9MICC</name>
<accession>A0A1I7MMR4</accession>
<dbReference type="SUPFAM" id="SSF54637">
    <property type="entry name" value="Thioesterase/thiol ester dehydrase-isomerase"/>
    <property type="match status" value="1"/>
</dbReference>
<dbReference type="InterPro" id="IPR029069">
    <property type="entry name" value="HotDog_dom_sf"/>
</dbReference>
<dbReference type="Proteomes" id="UP000198881">
    <property type="component" value="Unassembled WGS sequence"/>
</dbReference>
<reference evidence="1 2" key="1">
    <citation type="submission" date="2016-10" db="EMBL/GenBank/DDBJ databases">
        <authorList>
            <person name="de Groot N.N."/>
        </authorList>
    </citation>
    <scope>NUCLEOTIDE SEQUENCE [LARGE SCALE GENOMIC DNA]</scope>
    <source>
        <strain evidence="1 2">CGMCC 1.7054</strain>
    </source>
</reference>
<dbReference type="Gene3D" id="3.10.129.10">
    <property type="entry name" value="Hotdog Thioesterase"/>
    <property type="match status" value="1"/>
</dbReference>
<dbReference type="EMBL" id="FPCG01000006">
    <property type="protein sequence ID" value="SFV23225.1"/>
    <property type="molecule type" value="Genomic_DNA"/>
</dbReference>
<sequence>MFTTQITPRMSETNRAGHISNTVLPVWFEAGRAEIYAMFRHSDHVQSSPLVIKTFTVTFHRELELSGEVTIECAVTRVGRTSFALAERALQHGQVCATGEVVYVVVGPDGSEAVPDAIRDQLNAHQISESAPEH</sequence>
<dbReference type="RefSeq" id="WP_091697340.1">
    <property type="nucleotide sequence ID" value="NZ_FPCG01000006.1"/>
</dbReference>
<evidence type="ECO:0000313" key="2">
    <source>
        <dbReference type="Proteomes" id="UP000198881"/>
    </source>
</evidence>
<dbReference type="AlphaFoldDB" id="A0A1I7MMR4"/>
<dbReference type="Pfam" id="PF13279">
    <property type="entry name" value="4HBT_2"/>
    <property type="match status" value="1"/>
</dbReference>
<gene>
    <name evidence="1" type="ORF">SAMN04487966_106110</name>
</gene>
<dbReference type="STRING" id="574650.SAMN04487966_106110"/>
<evidence type="ECO:0000313" key="1">
    <source>
        <dbReference type="EMBL" id="SFV23225.1"/>
    </source>
</evidence>
<keyword evidence="2" id="KW-1185">Reference proteome</keyword>
<keyword evidence="1" id="KW-0378">Hydrolase</keyword>
<dbReference type="GO" id="GO:0016787">
    <property type="term" value="F:hydrolase activity"/>
    <property type="evidence" value="ECO:0007669"/>
    <property type="project" value="UniProtKB-KW"/>
</dbReference>
<organism evidence="1 2">
    <name type="scientific">Micrococcus terreus</name>
    <dbReference type="NCBI Taxonomy" id="574650"/>
    <lineage>
        <taxon>Bacteria</taxon>
        <taxon>Bacillati</taxon>
        <taxon>Actinomycetota</taxon>
        <taxon>Actinomycetes</taxon>
        <taxon>Micrococcales</taxon>
        <taxon>Micrococcaceae</taxon>
        <taxon>Micrococcus</taxon>
    </lineage>
</organism>
<dbReference type="CDD" id="cd00586">
    <property type="entry name" value="4HBT"/>
    <property type="match status" value="1"/>
</dbReference>
<dbReference type="OrthoDB" id="9799036at2"/>